<reference evidence="1 2" key="1">
    <citation type="submission" date="2020-07" db="EMBL/GenBank/DDBJ databases">
        <title>Huge and variable diversity of episymbiotic CPR bacteria and DPANN archaea in groundwater ecosystems.</title>
        <authorList>
            <person name="He C.Y."/>
            <person name="Keren R."/>
            <person name="Whittaker M."/>
            <person name="Farag I.F."/>
            <person name="Doudna J."/>
            <person name="Cate J.H.D."/>
            <person name="Banfield J.F."/>
        </authorList>
    </citation>
    <scope>NUCLEOTIDE SEQUENCE [LARGE SCALE GENOMIC DNA]</scope>
    <source>
        <strain evidence="1">NC_groundwater_70_Ag_B-0.1um_54_66</strain>
    </source>
</reference>
<protein>
    <submittedName>
        <fullName evidence="1">Transglutaminase-like cysteine peptidase</fullName>
    </submittedName>
</protein>
<gene>
    <name evidence="1" type="ORF">HYS17_01575</name>
</gene>
<dbReference type="InterPro" id="IPR037257">
    <property type="entry name" value="T2SS_E_N_sf"/>
</dbReference>
<evidence type="ECO:0000313" key="2">
    <source>
        <dbReference type="Proteomes" id="UP000595362"/>
    </source>
</evidence>
<dbReference type="InterPro" id="IPR010319">
    <property type="entry name" value="Transglutaminase-like_Cys_pept"/>
</dbReference>
<evidence type="ECO:0000313" key="1">
    <source>
        <dbReference type="EMBL" id="QQG36509.1"/>
    </source>
</evidence>
<dbReference type="SUPFAM" id="SSF160246">
    <property type="entry name" value="EspE N-terminal domain-like"/>
    <property type="match status" value="1"/>
</dbReference>
<dbReference type="PANTHER" id="PTHR39327">
    <property type="match status" value="1"/>
</dbReference>
<accession>A0A7T5R2W3</accession>
<proteinExistence type="predicted"/>
<name>A0A7T5R2W3_9BACT</name>
<organism evidence="1 2">
    <name type="scientific">Micavibrio aeruginosavorus</name>
    <dbReference type="NCBI Taxonomy" id="349221"/>
    <lineage>
        <taxon>Bacteria</taxon>
        <taxon>Pseudomonadati</taxon>
        <taxon>Bdellovibrionota</taxon>
        <taxon>Bdellovibrionia</taxon>
        <taxon>Bdellovibrionales</taxon>
        <taxon>Pseudobdellovibrionaceae</taxon>
        <taxon>Micavibrio</taxon>
    </lineage>
</organism>
<dbReference type="EMBL" id="CP066681">
    <property type="protein sequence ID" value="QQG36509.1"/>
    <property type="molecule type" value="Genomic_DNA"/>
</dbReference>
<dbReference type="Pfam" id="PF06035">
    <property type="entry name" value="Peptidase_C93"/>
    <property type="match status" value="1"/>
</dbReference>
<sequence length="324" mass="36380">MRDQEAVCKSRQARPARYGIFSRIKMMMQRQRLGELMVMNGHLTPGELRYALACQKSSPQNLGRILIEQKLVSQSALYSVLAQQFTLRLLAGVTTLVIAFGCMGIKPAKAGSIKDVPAQMSLVSAANSAFAPISAYPALFNADERRSGNLDPFTKWTGMFGRFERTMNQPAGKKVIEGWKQDLQAYKDLPLRQMAEKVNGLINQVEYIEDSHNYGQSDYWATPVEFFNRGGDCEDYAIAKYVSLRALGVPEERMRIAIVQDLQKDIPHAILIVYTDDGALVLDNQNKRTLSATSVNRYKPIFSINRHAWWLHTKPTSTVLASAQ</sequence>
<dbReference type="Gene3D" id="3.10.620.30">
    <property type="match status" value="1"/>
</dbReference>
<dbReference type="AlphaFoldDB" id="A0A7T5R2W3"/>
<dbReference type="PANTHER" id="PTHR39327:SF1">
    <property type="entry name" value="BLR5470 PROTEIN"/>
    <property type="match status" value="1"/>
</dbReference>
<dbReference type="Proteomes" id="UP000595362">
    <property type="component" value="Chromosome"/>
</dbReference>